<evidence type="ECO:0000313" key="2">
    <source>
        <dbReference type="Proteomes" id="UP000016922"/>
    </source>
</evidence>
<reference evidence="1 2" key="1">
    <citation type="journal article" date="2013" name="BMC Genomics">
        <title>Genomics-driven discovery of the pneumocandin biosynthetic gene cluster in the fungus Glarea lozoyensis.</title>
        <authorList>
            <person name="Chen L."/>
            <person name="Yue Q."/>
            <person name="Zhang X."/>
            <person name="Xiang M."/>
            <person name="Wang C."/>
            <person name="Li S."/>
            <person name="Che Y."/>
            <person name="Ortiz-Lopez F.J."/>
            <person name="Bills G.F."/>
            <person name="Liu X."/>
            <person name="An Z."/>
        </authorList>
    </citation>
    <scope>NUCLEOTIDE SEQUENCE [LARGE SCALE GENOMIC DNA]</scope>
    <source>
        <strain evidence="2">ATCC 20868 / MF5171</strain>
    </source>
</reference>
<evidence type="ECO:0000313" key="1">
    <source>
        <dbReference type="EMBL" id="EPE36198.1"/>
    </source>
</evidence>
<dbReference type="OrthoDB" id="526941at2759"/>
<sequence>MSSMMAPNSRLPWLGAITALFVVWSLYATMSSSRLKYPVSSAVKGDSPKGSSTSPIVDTVEVVSDRPLIQYAYADGKTDNARKNLEFFLAHGLHGAADFVFILNGETTAKSLIPNEPNIRIVQRANDCYDMGAHAEVLQADDNYKRYKRFILMNASVRGPMLPHWTRECWTDMFLGRLTEKVKLVGLTANCKPFFHVQSMVLATDIIGIETLLHPSQEVLDIYEADPPPNLRPSDPLPWQSPGINGCFHTWESAVNAEVSTTRLLQKAGFKVDVMMSAFHSMNDYPAECEPESGDLLWENEYYGISVHPFETVFMKANRDITPLTVDRHTEWINKNKYSSYDYCKEPSRANYKL</sequence>
<dbReference type="eggNOG" id="ENOG502S214">
    <property type="taxonomic scope" value="Eukaryota"/>
</dbReference>
<dbReference type="KEGG" id="glz:GLAREA_05536"/>
<dbReference type="Proteomes" id="UP000016922">
    <property type="component" value="Unassembled WGS sequence"/>
</dbReference>
<gene>
    <name evidence="1" type="ORF">GLAREA_05536</name>
</gene>
<dbReference type="GeneID" id="19464590"/>
<proteinExistence type="predicted"/>
<keyword evidence="2" id="KW-1185">Reference proteome</keyword>
<dbReference type="EMBL" id="KE145353">
    <property type="protein sequence ID" value="EPE36198.1"/>
    <property type="molecule type" value="Genomic_DNA"/>
</dbReference>
<dbReference type="RefSeq" id="XP_008077016.1">
    <property type="nucleotide sequence ID" value="XM_008078825.1"/>
</dbReference>
<dbReference type="HOGENOM" id="CLU_045076_1_0_1"/>
<dbReference type="STRING" id="1116229.S3ED29"/>
<accession>S3ED29</accession>
<dbReference type="AlphaFoldDB" id="S3ED29"/>
<organism evidence="1 2">
    <name type="scientific">Glarea lozoyensis (strain ATCC 20868 / MF5171)</name>
    <dbReference type="NCBI Taxonomy" id="1116229"/>
    <lineage>
        <taxon>Eukaryota</taxon>
        <taxon>Fungi</taxon>
        <taxon>Dikarya</taxon>
        <taxon>Ascomycota</taxon>
        <taxon>Pezizomycotina</taxon>
        <taxon>Leotiomycetes</taxon>
        <taxon>Helotiales</taxon>
        <taxon>Helotiaceae</taxon>
        <taxon>Glarea</taxon>
    </lineage>
</organism>
<protein>
    <submittedName>
        <fullName evidence="1">Uncharacterized protein</fullName>
    </submittedName>
</protein>
<dbReference type="OMA" id="RWNTIYY"/>
<name>S3ED29_GLAL2</name>